<dbReference type="PROSITE" id="PS51257">
    <property type="entry name" value="PROKAR_LIPOPROTEIN"/>
    <property type="match status" value="1"/>
</dbReference>
<evidence type="ECO:0000313" key="3">
    <source>
        <dbReference type="EMBL" id="MBD1363555.1"/>
    </source>
</evidence>
<evidence type="ECO:0000259" key="2">
    <source>
        <dbReference type="Pfam" id="PF04389"/>
    </source>
</evidence>
<dbReference type="PANTHER" id="PTHR12147">
    <property type="entry name" value="METALLOPEPTIDASE M28 FAMILY MEMBER"/>
    <property type="match status" value="1"/>
</dbReference>
<organism evidence="3 4">
    <name type="scientific">Mucilaginibacter pankratovii</name>
    <dbReference type="NCBI Taxonomy" id="2772110"/>
    <lineage>
        <taxon>Bacteria</taxon>
        <taxon>Pseudomonadati</taxon>
        <taxon>Bacteroidota</taxon>
        <taxon>Sphingobacteriia</taxon>
        <taxon>Sphingobacteriales</taxon>
        <taxon>Sphingobacteriaceae</taxon>
        <taxon>Mucilaginibacter</taxon>
    </lineage>
</organism>
<dbReference type="Proteomes" id="UP000606600">
    <property type="component" value="Unassembled WGS sequence"/>
</dbReference>
<protein>
    <submittedName>
        <fullName evidence="3">M28 family peptidase</fullName>
    </submittedName>
</protein>
<evidence type="ECO:0000313" key="4">
    <source>
        <dbReference type="Proteomes" id="UP000606600"/>
    </source>
</evidence>
<feature type="chain" id="PRO_5046934423" evidence="1">
    <location>
        <begin position="20"/>
        <end position="525"/>
    </location>
</feature>
<reference evidence="3 4" key="1">
    <citation type="submission" date="2020-09" db="EMBL/GenBank/DDBJ databases">
        <title>Novel species of Mucilaginibacter isolated from a glacier on the Tibetan Plateau.</title>
        <authorList>
            <person name="Liu Q."/>
            <person name="Xin Y.-H."/>
        </authorList>
    </citation>
    <scope>NUCLEOTIDE SEQUENCE [LARGE SCALE GENOMIC DNA]</scope>
    <source>
        <strain evidence="3 4">ZT4R22</strain>
    </source>
</reference>
<keyword evidence="4" id="KW-1185">Reference proteome</keyword>
<dbReference type="Pfam" id="PF04389">
    <property type="entry name" value="Peptidase_M28"/>
    <property type="match status" value="1"/>
</dbReference>
<feature type="signal peptide" evidence="1">
    <location>
        <begin position="1"/>
        <end position="19"/>
    </location>
</feature>
<dbReference type="InterPro" id="IPR045175">
    <property type="entry name" value="M28_fam"/>
</dbReference>
<dbReference type="EMBL" id="JACWMY010000003">
    <property type="protein sequence ID" value="MBD1363555.1"/>
    <property type="molecule type" value="Genomic_DNA"/>
</dbReference>
<name>A0ABR7WMK0_9SPHI</name>
<dbReference type="RefSeq" id="WP_191188226.1">
    <property type="nucleotide sequence ID" value="NZ_JACWMY010000003.1"/>
</dbReference>
<dbReference type="SUPFAM" id="SSF53187">
    <property type="entry name" value="Zn-dependent exopeptidases"/>
    <property type="match status" value="1"/>
</dbReference>
<sequence>MKKVSLFITALAIGASACAQQNATAVKYGKLITAEDAKKHLSILASDEFEGRETGKPGAEKAANYIAGEFKKLGLQAPVNGSYFFDVPLAETKLTISAFSINGQAFANWTDFFVRGTFPDKTINAADVVFVGYGTAEEIAGTDLGGKIVLLINEDKPVVGTKTNTSYRATAARQAILTAIREQKPAVILAANGEIAGLLKRFGGQNPSGGGALAIKKPADNSNAATPVFNVSTTVADAIVKSTGKTYEELKTAAAAGKTTQTVKATAEIAFKTTMTDVKAVDVLGFLPGSDPKLKNEVLIFSAHYDHIGLVTKPGATDKVNNGADDDGSGTTGMLEIAQAFTKAKKDGKGPRRSVLFLGNVGEEKGLLGSEYYTDHPVYPLANTIADLNIDMIGRVGEEYIGKPDSANYVYSIGSNMLSSDLNKIGKDANNTYTKMKLDYKYDDPNDPNRFYYRSDHYNFARYGVPIIFYFNGVHADYHQPGDEVSKINFPLLAKRAQLAFYTGWELANRDARPVVDKKPAGGTR</sequence>
<accession>A0ABR7WMK0</accession>
<dbReference type="InterPro" id="IPR007484">
    <property type="entry name" value="Peptidase_M28"/>
</dbReference>
<dbReference type="PANTHER" id="PTHR12147:SF26">
    <property type="entry name" value="PEPTIDASE M28 DOMAIN-CONTAINING PROTEIN"/>
    <property type="match status" value="1"/>
</dbReference>
<keyword evidence="1" id="KW-0732">Signal</keyword>
<proteinExistence type="predicted"/>
<comment type="caution">
    <text evidence="3">The sequence shown here is derived from an EMBL/GenBank/DDBJ whole genome shotgun (WGS) entry which is preliminary data.</text>
</comment>
<dbReference type="Gene3D" id="3.40.630.10">
    <property type="entry name" value="Zn peptidases"/>
    <property type="match status" value="2"/>
</dbReference>
<evidence type="ECO:0000256" key="1">
    <source>
        <dbReference type="SAM" id="SignalP"/>
    </source>
</evidence>
<gene>
    <name evidence="3" type="ORF">IDJ77_07015</name>
</gene>
<feature type="domain" description="Peptidase M28" evidence="2">
    <location>
        <begin position="283"/>
        <end position="500"/>
    </location>
</feature>